<dbReference type="AlphaFoldDB" id="A0A0D0BQI4"/>
<protein>
    <submittedName>
        <fullName evidence="1">Uncharacterized protein</fullName>
    </submittedName>
</protein>
<evidence type="ECO:0000313" key="2">
    <source>
        <dbReference type="Proteomes" id="UP000054538"/>
    </source>
</evidence>
<reference evidence="2" key="2">
    <citation type="submission" date="2015-01" db="EMBL/GenBank/DDBJ databases">
        <title>Evolutionary Origins and Diversification of the Mycorrhizal Mutualists.</title>
        <authorList>
            <consortium name="DOE Joint Genome Institute"/>
            <consortium name="Mycorrhizal Genomics Consortium"/>
            <person name="Kohler A."/>
            <person name="Kuo A."/>
            <person name="Nagy L.G."/>
            <person name="Floudas D."/>
            <person name="Copeland A."/>
            <person name="Barry K.W."/>
            <person name="Cichocki N."/>
            <person name="Veneault-Fourrey C."/>
            <person name="LaButti K."/>
            <person name="Lindquist E.A."/>
            <person name="Lipzen A."/>
            <person name="Lundell T."/>
            <person name="Morin E."/>
            <person name="Murat C."/>
            <person name="Riley R."/>
            <person name="Ohm R."/>
            <person name="Sun H."/>
            <person name="Tunlid A."/>
            <person name="Henrissat B."/>
            <person name="Grigoriev I.V."/>
            <person name="Hibbett D.S."/>
            <person name="Martin F."/>
        </authorList>
    </citation>
    <scope>NUCLEOTIDE SEQUENCE [LARGE SCALE GENOMIC DNA]</scope>
    <source>
        <strain evidence="2">Ve08.2h10</strain>
    </source>
</reference>
<dbReference type="OrthoDB" id="162969at2759"/>
<dbReference type="Proteomes" id="UP000054538">
    <property type="component" value="Unassembled WGS sequence"/>
</dbReference>
<name>A0A0D0BQI4_9AGAM</name>
<dbReference type="InParanoid" id="A0A0D0BQI4"/>
<dbReference type="EMBL" id="KN829419">
    <property type="protein sequence ID" value="KIK73797.1"/>
    <property type="molecule type" value="Genomic_DNA"/>
</dbReference>
<sequence length="110" mass="12604">MNIMELLNPVDETHNMVGATDEDIFESMMDARKLREMNRGNGDDIDVSTWDPTRHKALQAAITLRKYVSTFDDLFACKLEVMLGSFGQWSQAVEMQAMNNTKLTDYFTCK</sequence>
<evidence type="ECO:0000313" key="1">
    <source>
        <dbReference type="EMBL" id="KIK73797.1"/>
    </source>
</evidence>
<accession>A0A0D0BQI4</accession>
<organism evidence="1 2">
    <name type="scientific">Paxillus rubicundulus Ve08.2h10</name>
    <dbReference type="NCBI Taxonomy" id="930991"/>
    <lineage>
        <taxon>Eukaryota</taxon>
        <taxon>Fungi</taxon>
        <taxon>Dikarya</taxon>
        <taxon>Basidiomycota</taxon>
        <taxon>Agaricomycotina</taxon>
        <taxon>Agaricomycetes</taxon>
        <taxon>Agaricomycetidae</taxon>
        <taxon>Boletales</taxon>
        <taxon>Paxilineae</taxon>
        <taxon>Paxillaceae</taxon>
        <taxon>Paxillus</taxon>
    </lineage>
</organism>
<proteinExistence type="predicted"/>
<keyword evidence="2" id="KW-1185">Reference proteome</keyword>
<dbReference type="HOGENOM" id="CLU_156048_0_0_1"/>
<reference evidence="1 2" key="1">
    <citation type="submission" date="2014-04" db="EMBL/GenBank/DDBJ databases">
        <authorList>
            <consortium name="DOE Joint Genome Institute"/>
            <person name="Kuo A."/>
            <person name="Kohler A."/>
            <person name="Jargeat P."/>
            <person name="Nagy L.G."/>
            <person name="Floudas D."/>
            <person name="Copeland A."/>
            <person name="Barry K.W."/>
            <person name="Cichocki N."/>
            <person name="Veneault-Fourrey C."/>
            <person name="LaButti K."/>
            <person name="Lindquist E.A."/>
            <person name="Lipzen A."/>
            <person name="Lundell T."/>
            <person name="Morin E."/>
            <person name="Murat C."/>
            <person name="Sun H."/>
            <person name="Tunlid A."/>
            <person name="Henrissat B."/>
            <person name="Grigoriev I.V."/>
            <person name="Hibbett D.S."/>
            <person name="Martin F."/>
            <person name="Nordberg H.P."/>
            <person name="Cantor M.N."/>
            <person name="Hua S.X."/>
        </authorList>
    </citation>
    <scope>NUCLEOTIDE SEQUENCE [LARGE SCALE GENOMIC DNA]</scope>
    <source>
        <strain evidence="1 2">Ve08.2h10</strain>
    </source>
</reference>
<gene>
    <name evidence="1" type="ORF">PAXRUDRAFT_177464</name>
</gene>